<dbReference type="GO" id="GO:0030145">
    <property type="term" value="F:manganese ion binding"/>
    <property type="evidence" value="ECO:0007669"/>
    <property type="project" value="TreeGrafter"/>
</dbReference>
<dbReference type="GO" id="GO:0047734">
    <property type="term" value="F:CDP-glycerol diphosphatase activity"/>
    <property type="evidence" value="ECO:0007669"/>
    <property type="project" value="TreeGrafter"/>
</dbReference>
<evidence type="ECO:0000313" key="3">
    <source>
        <dbReference type="Proteomes" id="UP000223913"/>
    </source>
</evidence>
<dbReference type="InterPro" id="IPR004843">
    <property type="entry name" value="Calcineurin-like_PHP"/>
</dbReference>
<dbReference type="PROSITE" id="PS51257">
    <property type="entry name" value="PROKAR_LIPOPROTEIN"/>
    <property type="match status" value="1"/>
</dbReference>
<dbReference type="Proteomes" id="UP000223913">
    <property type="component" value="Unassembled WGS sequence"/>
</dbReference>
<dbReference type="SUPFAM" id="SSF56300">
    <property type="entry name" value="Metallo-dependent phosphatases"/>
    <property type="match status" value="1"/>
</dbReference>
<reference evidence="2 3" key="1">
    <citation type="submission" date="2017-10" db="EMBL/GenBank/DDBJ databases">
        <title>The draft genome sequence of Lewinella nigricans NBRC 102662.</title>
        <authorList>
            <person name="Wang K."/>
        </authorList>
    </citation>
    <scope>NUCLEOTIDE SEQUENCE [LARGE SCALE GENOMIC DNA]</scope>
    <source>
        <strain evidence="2 3">NBRC 102662</strain>
    </source>
</reference>
<dbReference type="AlphaFoldDB" id="A0A2D0N5S6"/>
<dbReference type="PANTHER" id="PTHR16509">
    <property type="match status" value="1"/>
</dbReference>
<dbReference type="EMBL" id="PDUD01000029">
    <property type="protein sequence ID" value="PHN03748.1"/>
    <property type="molecule type" value="Genomic_DNA"/>
</dbReference>
<dbReference type="Gene3D" id="3.60.21.10">
    <property type="match status" value="1"/>
</dbReference>
<proteinExistence type="predicted"/>
<dbReference type="InterPro" id="IPR029052">
    <property type="entry name" value="Metallo-depent_PP-like"/>
</dbReference>
<evidence type="ECO:0000313" key="2">
    <source>
        <dbReference type="EMBL" id="PHN03748.1"/>
    </source>
</evidence>
<comment type="caution">
    <text evidence="2">The sequence shown here is derived from an EMBL/GenBank/DDBJ whole genome shotgun (WGS) entry which is preliminary data.</text>
</comment>
<dbReference type="PANTHER" id="PTHR16509:SF8">
    <property type="entry name" value="MANGANESE-DEPENDENT ADP-RIBOSE_CDP-ALCOHOL DIPHOSPHATASE"/>
    <property type="match status" value="1"/>
</dbReference>
<sequence length="305" mass="34224">MIRLGCIAIGISILLSSCTGARKIRSLGAVPELGMIADCQYADAPTRGVRHYQLSPEKLRACIADFNTLELSHIFHLGDFIDIGGMESVNTVMPILQSARAPHTLVLGNHDFEFPDELKPDVPKILGLSDRYFSLKMDHWRFIVVDGNDVSLYAWPEGSTAHQEAKKIYDTQYPGRPTYNGALGEAQMSWLQGELQKAEKAGEKVILFCHFPLLPVDNHVLWNSEEVVELISQYDCVKAWMNGHNHAGGYVEYKGIHFLTFKGMVDTEENSYATMELRENTIIIHGRGREPDRTLPIKLRAVPSE</sequence>
<accession>A0A2D0N5S6</accession>
<dbReference type="GO" id="GO:0008663">
    <property type="term" value="F:2',3'-cyclic-nucleotide 2'-phosphodiesterase activity"/>
    <property type="evidence" value="ECO:0007669"/>
    <property type="project" value="TreeGrafter"/>
</dbReference>
<name>A0A2D0N5S6_FLAN2</name>
<organism evidence="2 3">
    <name type="scientific">Flavilitoribacter nigricans (strain ATCC 23147 / DSM 23189 / NBRC 102662 / NCIMB 1420 / SS-2)</name>
    <name type="common">Lewinella nigricans</name>
    <dbReference type="NCBI Taxonomy" id="1122177"/>
    <lineage>
        <taxon>Bacteria</taxon>
        <taxon>Pseudomonadati</taxon>
        <taxon>Bacteroidota</taxon>
        <taxon>Saprospiria</taxon>
        <taxon>Saprospirales</taxon>
        <taxon>Lewinellaceae</taxon>
        <taxon>Flavilitoribacter</taxon>
    </lineage>
</organism>
<keyword evidence="3" id="KW-1185">Reference proteome</keyword>
<gene>
    <name evidence="2" type="ORF">CRP01_24670</name>
</gene>
<dbReference type="GO" id="GO:0047631">
    <property type="term" value="F:ADP-ribose diphosphatase activity"/>
    <property type="evidence" value="ECO:0007669"/>
    <property type="project" value="TreeGrafter"/>
</dbReference>
<protein>
    <recommendedName>
        <fullName evidence="1">Calcineurin-like phosphoesterase domain-containing protein</fullName>
    </recommendedName>
</protein>
<evidence type="ECO:0000259" key="1">
    <source>
        <dbReference type="Pfam" id="PF00149"/>
    </source>
</evidence>
<dbReference type="RefSeq" id="WP_099152781.1">
    <property type="nucleotide sequence ID" value="NZ_PDUD01000029.1"/>
</dbReference>
<dbReference type="Pfam" id="PF00149">
    <property type="entry name" value="Metallophos"/>
    <property type="match status" value="1"/>
</dbReference>
<feature type="domain" description="Calcineurin-like phosphoesterase" evidence="1">
    <location>
        <begin position="70"/>
        <end position="247"/>
    </location>
</feature>
<dbReference type="OrthoDB" id="9791866at2"/>